<evidence type="ECO:0000259" key="3">
    <source>
        <dbReference type="PROSITE" id="PS51635"/>
    </source>
</evidence>
<sequence length="328" mass="35120">MTYRLQDTTNPVHAGLAMMSCLSLSGGGVRGLFTARILTAFEEAANAPAAERFDLIGGTSIGGIIAIGLAAGIPAAAIHAAIADNAPSIFKKRFHRFGLFTALYPKPPLRKAIRAILGDHADRRLSELPVPVLVTAVDHTNGSSHLFRSLGLAEKDADDVTLMDAALATSAAPTLFPPHRIGDRVYVDGGLAANAPDLIAVSEAMARLGAIPEKVHVLSIGTAGKAVEGKPVWFGGRIPWIMRHRIVELTLAAQEHASTLQASRILGTRYLRVDKAPQRPIRLDEVERLADLDKLAAEALETVTKDKRWHETANRRARRLVEAEAASA</sequence>
<feature type="active site" description="Nucleophile" evidence="2">
    <location>
        <position position="60"/>
    </location>
</feature>
<evidence type="ECO:0000313" key="4">
    <source>
        <dbReference type="EMBL" id="GEO39414.1"/>
    </source>
</evidence>
<evidence type="ECO:0000256" key="1">
    <source>
        <dbReference type="ARBA" id="ARBA00023098"/>
    </source>
</evidence>
<feature type="short sequence motif" description="GXGXXG" evidence="2">
    <location>
        <begin position="26"/>
        <end position="31"/>
    </location>
</feature>
<accession>A0A512DSG5</accession>
<keyword evidence="2" id="KW-0378">Hydrolase</keyword>
<name>A0A512DSG5_9PROT</name>
<dbReference type="PANTHER" id="PTHR24138:SF12">
    <property type="entry name" value="PATATIN FAMILY PROTEIN"/>
    <property type="match status" value="1"/>
</dbReference>
<gene>
    <name evidence="4" type="ORF">SAE02_35620</name>
</gene>
<keyword evidence="5" id="KW-1185">Reference proteome</keyword>
<dbReference type="CDD" id="cd07199">
    <property type="entry name" value="Pat17_PNPLA8_PNPLA9_like"/>
    <property type="match status" value="1"/>
</dbReference>
<dbReference type="InterPro" id="IPR002641">
    <property type="entry name" value="PNPLA_dom"/>
</dbReference>
<dbReference type="Proteomes" id="UP000321523">
    <property type="component" value="Unassembled WGS sequence"/>
</dbReference>
<dbReference type="SUPFAM" id="SSF52151">
    <property type="entry name" value="FabD/lysophospholipase-like"/>
    <property type="match status" value="1"/>
</dbReference>
<feature type="active site" description="Proton acceptor" evidence="2">
    <location>
        <position position="188"/>
    </location>
</feature>
<proteinExistence type="predicted"/>
<keyword evidence="1 2" id="KW-0443">Lipid metabolism</keyword>
<dbReference type="Pfam" id="PF01734">
    <property type="entry name" value="Patatin"/>
    <property type="match status" value="1"/>
</dbReference>
<dbReference type="PROSITE" id="PS51257">
    <property type="entry name" value="PROKAR_LIPOPROTEIN"/>
    <property type="match status" value="1"/>
</dbReference>
<evidence type="ECO:0000256" key="2">
    <source>
        <dbReference type="PROSITE-ProRule" id="PRU01161"/>
    </source>
</evidence>
<dbReference type="InterPro" id="IPR016035">
    <property type="entry name" value="Acyl_Trfase/lysoPLipase"/>
</dbReference>
<dbReference type="GO" id="GO:0016787">
    <property type="term" value="F:hydrolase activity"/>
    <property type="evidence" value="ECO:0007669"/>
    <property type="project" value="UniProtKB-UniRule"/>
</dbReference>
<feature type="short sequence motif" description="DGA/G" evidence="2">
    <location>
        <begin position="188"/>
        <end position="190"/>
    </location>
</feature>
<feature type="short sequence motif" description="GXSXG" evidence="2">
    <location>
        <begin position="58"/>
        <end position="62"/>
    </location>
</feature>
<dbReference type="PROSITE" id="PS51635">
    <property type="entry name" value="PNPLA"/>
    <property type="match status" value="1"/>
</dbReference>
<dbReference type="GO" id="GO:0016042">
    <property type="term" value="P:lipid catabolic process"/>
    <property type="evidence" value="ECO:0007669"/>
    <property type="project" value="UniProtKB-UniRule"/>
</dbReference>
<dbReference type="InterPro" id="IPR047156">
    <property type="entry name" value="Teg/CotR/CapV-like"/>
</dbReference>
<evidence type="ECO:0000313" key="5">
    <source>
        <dbReference type="Proteomes" id="UP000321523"/>
    </source>
</evidence>
<organism evidence="4 5">
    <name type="scientific">Skermanella aerolata</name>
    <dbReference type="NCBI Taxonomy" id="393310"/>
    <lineage>
        <taxon>Bacteria</taxon>
        <taxon>Pseudomonadati</taxon>
        <taxon>Pseudomonadota</taxon>
        <taxon>Alphaproteobacteria</taxon>
        <taxon>Rhodospirillales</taxon>
        <taxon>Azospirillaceae</taxon>
        <taxon>Skermanella</taxon>
    </lineage>
</organism>
<dbReference type="PANTHER" id="PTHR24138">
    <property type="entry name" value="INTRACELLLAR PHOSPHOLIPASE A FAMILY"/>
    <property type="match status" value="1"/>
</dbReference>
<dbReference type="RefSeq" id="WP_052830962.1">
    <property type="nucleotide sequence ID" value="NZ_BJYZ01000016.1"/>
</dbReference>
<reference evidence="4 5" key="1">
    <citation type="submission" date="2019-07" db="EMBL/GenBank/DDBJ databases">
        <title>Whole genome shotgun sequence of Skermanella aerolata NBRC 106429.</title>
        <authorList>
            <person name="Hosoyama A."/>
            <person name="Uohara A."/>
            <person name="Ohji S."/>
            <person name="Ichikawa N."/>
        </authorList>
    </citation>
    <scope>NUCLEOTIDE SEQUENCE [LARGE SCALE GENOMIC DNA]</scope>
    <source>
        <strain evidence="4 5">NBRC 106429</strain>
    </source>
</reference>
<feature type="domain" description="PNPLA" evidence="3">
    <location>
        <begin position="22"/>
        <end position="201"/>
    </location>
</feature>
<protein>
    <submittedName>
        <fullName evidence="4">Patatin</fullName>
    </submittedName>
</protein>
<dbReference type="OrthoDB" id="9807112at2"/>
<dbReference type="EMBL" id="BJYZ01000016">
    <property type="protein sequence ID" value="GEO39414.1"/>
    <property type="molecule type" value="Genomic_DNA"/>
</dbReference>
<dbReference type="Gene3D" id="3.40.1090.10">
    <property type="entry name" value="Cytosolic phospholipase A2 catalytic domain"/>
    <property type="match status" value="1"/>
</dbReference>
<keyword evidence="2" id="KW-0442">Lipid degradation</keyword>
<dbReference type="NCBIfam" id="NF041079">
    <property type="entry name" value="CBASS_lipase"/>
    <property type="match status" value="1"/>
</dbReference>
<comment type="caution">
    <text evidence="4">The sequence shown here is derived from an EMBL/GenBank/DDBJ whole genome shotgun (WGS) entry which is preliminary data.</text>
</comment>
<dbReference type="AlphaFoldDB" id="A0A512DSG5"/>